<proteinExistence type="predicted"/>
<dbReference type="EMBL" id="BMHK01000001">
    <property type="protein sequence ID" value="GGB87982.1"/>
    <property type="molecule type" value="Genomic_DNA"/>
</dbReference>
<feature type="region of interest" description="Disordered" evidence="1">
    <location>
        <begin position="55"/>
        <end position="74"/>
    </location>
</feature>
<sequence length="74" mass="8060">MEAGPRSISLPDSTFTKRFIQQWLLSGIALRFPGEFISPDPVSETTFHGWSAHVSLPESGKGRSFRSGPLTGPT</sequence>
<reference evidence="2" key="2">
    <citation type="submission" date="2020-09" db="EMBL/GenBank/DDBJ databases">
        <authorList>
            <person name="Sun Q."/>
            <person name="Zhou Y."/>
        </authorList>
    </citation>
    <scope>NUCLEOTIDE SEQUENCE</scope>
    <source>
        <strain evidence="2">CGMCC 1.15095</strain>
    </source>
</reference>
<dbReference type="AlphaFoldDB" id="A0A916TPN8"/>
<organism evidence="2 3">
    <name type="scientific">Novosphingobium endophyticum</name>
    <dbReference type="NCBI Taxonomy" id="1955250"/>
    <lineage>
        <taxon>Bacteria</taxon>
        <taxon>Pseudomonadati</taxon>
        <taxon>Pseudomonadota</taxon>
        <taxon>Alphaproteobacteria</taxon>
        <taxon>Sphingomonadales</taxon>
        <taxon>Sphingomonadaceae</taxon>
        <taxon>Novosphingobium</taxon>
    </lineage>
</organism>
<protein>
    <submittedName>
        <fullName evidence="2">Uncharacterized protein</fullName>
    </submittedName>
</protein>
<name>A0A916TPN8_9SPHN</name>
<keyword evidence="3" id="KW-1185">Reference proteome</keyword>
<comment type="caution">
    <text evidence="2">The sequence shown here is derived from an EMBL/GenBank/DDBJ whole genome shotgun (WGS) entry which is preliminary data.</text>
</comment>
<reference evidence="2" key="1">
    <citation type="journal article" date="2014" name="Int. J. Syst. Evol. Microbiol.">
        <title>Complete genome sequence of Corynebacterium casei LMG S-19264T (=DSM 44701T), isolated from a smear-ripened cheese.</title>
        <authorList>
            <consortium name="US DOE Joint Genome Institute (JGI-PGF)"/>
            <person name="Walter F."/>
            <person name="Albersmeier A."/>
            <person name="Kalinowski J."/>
            <person name="Ruckert C."/>
        </authorList>
    </citation>
    <scope>NUCLEOTIDE SEQUENCE</scope>
    <source>
        <strain evidence="2">CGMCC 1.15095</strain>
    </source>
</reference>
<accession>A0A916TPN8</accession>
<dbReference type="Proteomes" id="UP000608154">
    <property type="component" value="Unassembled WGS sequence"/>
</dbReference>
<evidence type="ECO:0000313" key="3">
    <source>
        <dbReference type="Proteomes" id="UP000608154"/>
    </source>
</evidence>
<gene>
    <name evidence="2" type="ORF">GCM10011494_02910</name>
</gene>
<evidence type="ECO:0000313" key="2">
    <source>
        <dbReference type="EMBL" id="GGB87982.1"/>
    </source>
</evidence>
<evidence type="ECO:0000256" key="1">
    <source>
        <dbReference type="SAM" id="MobiDB-lite"/>
    </source>
</evidence>